<evidence type="ECO:0000256" key="10">
    <source>
        <dbReference type="PIRNR" id="PIRNR006171"/>
    </source>
</evidence>
<dbReference type="Gene3D" id="1.10.10.10">
    <property type="entry name" value="Winged helix-like DNA-binding domain superfamily/Winged helix DNA-binding domain"/>
    <property type="match status" value="1"/>
</dbReference>
<keyword evidence="3 11" id="KW-0597">Phosphoprotein</keyword>
<evidence type="ECO:0000256" key="2">
    <source>
        <dbReference type="ARBA" id="ARBA00022490"/>
    </source>
</evidence>
<keyword evidence="7 10" id="KW-0010">Activator</keyword>
<dbReference type="AlphaFoldDB" id="A0A1G9F7T6"/>
<evidence type="ECO:0000256" key="5">
    <source>
        <dbReference type="ARBA" id="ARBA00023015"/>
    </source>
</evidence>
<dbReference type="OrthoDB" id="9759232at2"/>
<evidence type="ECO:0000259" key="12">
    <source>
        <dbReference type="PROSITE" id="PS50110"/>
    </source>
</evidence>
<feature type="domain" description="Response regulatory" evidence="12">
    <location>
        <begin position="3"/>
        <end position="119"/>
    </location>
</feature>
<keyword evidence="16" id="KW-1185">Reference proteome</keyword>
<evidence type="ECO:0000256" key="1">
    <source>
        <dbReference type="ARBA" id="ARBA00004496"/>
    </source>
</evidence>
<dbReference type="InterPro" id="IPR048714">
    <property type="entry name" value="DpiA-like_HTH"/>
</dbReference>
<dbReference type="GO" id="GO:0000156">
    <property type="term" value="F:phosphorelay response regulator activity"/>
    <property type="evidence" value="ECO:0007669"/>
    <property type="project" value="TreeGrafter"/>
</dbReference>
<reference evidence="13 18" key="3">
    <citation type="submission" date="2020-05" db="EMBL/GenBank/DDBJ databases">
        <title>Draft genome sequence of Clostridium cochlearium strain AGROS13 isolated from a sheep dairy farm in New Zealand.</title>
        <authorList>
            <person name="Gupta T.B."/>
            <person name="Jauregui R."/>
            <person name="Risson A.N."/>
            <person name="Brightwell G."/>
            <person name="Maclean P."/>
        </authorList>
    </citation>
    <scope>NUCLEOTIDE SEQUENCE [LARGE SCALE GENOMIC DNA]</scope>
    <source>
        <strain evidence="13 18">AGROS13</strain>
    </source>
</reference>
<feature type="modified residue" description="4-aspartylphosphate" evidence="11">
    <location>
        <position position="54"/>
    </location>
</feature>
<dbReference type="EMBL" id="JABFIF010000031">
    <property type="protein sequence ID" value="NOH17020.1"/>
    <property type="molecule type" value="Genomic_DNA"/>
</dbReference>
<dbReference type="Proteomes" id="UP000250223">
    <property type="component" value="Unassembled WGS sequence"/>
</dbReference>
<evidence type="ECO:0000256" key="6">
    <source>
        <dbReference type="ARBA" id="ARBA00023125"/>
    </source>
</evidence>
<dbReference type="GO" id="GO:0005737">
    <property type="term" value="C:cytoplasm"/>
    <property type="evidence" value="ECO:0007669"/>
    <property type="project" value="UniProtKB-SubCell"/>
</dbReference>
<dbReference type="PANTHER" id="PTHR45526:SF1">
    <property type="entry name" value="TRANSCRIPTIONAL REGULATORY PROTEIN DCUR-RELATED"/>
    <property type="match status" value="1"/>
</dbReference>
<dbReference type="Proteomes" id="UP000198811">
    <property type="component" value="Unassembled WGS sequence"/>
</dbReference>
<keyword evidence="8 10" id="KW-0804">Transcription</keyword>
<dbReference type="RefSeq" id="WP_089863074.1">
    <property type="nucleotide sequence ID" value="NZ_FNGL01000001.1"/>
</dbReference>
<dbReference type="SUPFAM" id="SSF52172">
    <property type="entry name" value="CheY-like"/>
    <property type="match status" value="1"/>
</dbReference>
<reference evidence="15 17" key="2">
    <citation type="submission" date="2018-06" db="EMBL/GenBank/DDBJ databases">
        <authorList>
            <consortium name="Pathogen Informatics"/>
            <person name="Doyle S."/>
        </authorList>
    </citation>
    <scope>NUCLEOTIDE SEQUENCE [LARGE SCALE GENOMIC DNA]</scope>
    <source>
        <strain evidence="15 17">NCTC13028</strain>
    </source>
</reference>
<evidence type="ECO:0000313" key="17">
    <source>
        <dbReference type="Proteomes" id="UP000250223"/>
    </source>
</evidence>
<dbReference type="STRING" id="1494.SAMN05216497_101219"/>
<dbReference type="PIRSF" id="PIRSF006171">
    <property type="entry name" value="RR_citrat_malat"/>
    <property type="match status" value="1"/>
</dbReference>
<keyword evidence="6 10" id="KW-0238">DNA-binding</keyword>
<protein>
    <recommendedName>
        <fullName evidence="10">Transcriptional regulatory protein</fullName>
    </recommendedName>
</protein>
<evidence type="ECO:0000256" key="7">
    <source>
        <dbReference type="ARBA" id="ARBA00023159"/>
    </source>
</evidence>
<dbReference type="InterPro" id="IPR036388">
    <property type="entry name" value="WH-like_DNA-bd_sf"/>
</dbReference>
<dbReference type="InterPro" id="IPR011006">
    <property type="entry name" value="CheY-like_superfamily"/>
</dbReference>
<name>A0A1G9F7T6_CLOCO</name>
<dbReference type="EMBL" id="FNGL01000001">
    <property type="protein sequence ID" value="SDK84449.1"/>
    <property type="molecule type" value="Genomic_DNA"/>
</dbReference>
<keyword evidence="4 10" id="KW-0902">Two-component regulatory system</keyword>
<evidence type="ECO:0000313" key="14">
    <source>
        <dbReference type="EMBL" id="SDK84449.1"/>
    </source>
</evidence>
<keyword evidence="5 10" id="KW-0805">Transcription regulation</keyword>
<keyword evidence="2 10" id="KW-0963">Cytoplasm</keyword>
<dbReference type="InterPro" id="IPR024187">
    <property type="entry name" value="Sig_transdc_resp-reg_cit/mal"/>
</dbReference>
<dbReference type="GO" id="GO:0003700">
    <property type="term" value="F:DNA-binding transcription factor activity"/>
    <property type="evidence" value="ECO:0007669"/>
    <property type="project" value="InterPro"/>
</dbReference>
<evidence type="ECO:0000313" key="13">
    <source>
        <dbReference type="EMBL" id="NOH17020.1"/>
    </source>
</evidence>
<dbReference type="Pfam" id="PF20714">
    <property type="entry name" value="HTH_64"/>
    <property type="match status" value="1"/>
</dbReference>
<dbReference type="PANTHER" id="PTHR45526">
    <property type="entry name" value="TRANSCRIPTIONAL REGULATORY PROTEIN DPIA"/>
    <property type="match status" value="1"/>
</dbReference>
<comment type="subcellular location">
    <subcellularLocation>
        <location evidence="1 10">Cytoplasm</location>
    </subcellularLocation>
</comment>
<dbReference type="CDD" id="cd19925">
    <property type="entry name" value="REC_citrate_TCS"/>
    <property type="match status" value="1"/>
</dbReference>
<evidence type="ECO:0000256" key="4">
    <source>
        <dbReference type="ARBA" id="ARBA00023012"/>
    </source>
</evidence>
<dbReference type="Proteomes" id="UP000528432">
    <property type="component" value="Unassembled WGS sequence"/>
</dbReference>
<dbReference type="InterPro" id="IPR051271">
    <property type="entry name" value="2C-system_Tx_regulators"/>
</dbReference>
<proteinExistence type="predicted"/>
<sequence length="222" mass="26159">MVKVLIVEDDPMVAEINKKYTESINGFEVKKICDNGKDAINYLKNSSLDLIILDIYMPKLNGIEFLKELRKFNSKLDVIIVTAVDEGEKLKEILNLGVIDYLIKPFEYERFKEALNKFKKMNEFFKNKSILKQEDIDNITVKNSYVNGELEKGINERTLERVKKYLKNSKNEYYTSEEIADKMKLSRVTVRRYLEYMNKIGKVKRDVQYGDIGRPRIKYKLI</sequence>
<evidence type="ECO:0000313" key="18">
    <source>
        <dbReference type="Proteomes" id="UP000528432"/>
    </source>
</evidence>
<dbReference type="GO" id="GO:0003677">
    <property type="term" value="F:DNA binding"/>
    <property type="evidence" value="ECO:0007669"/>
    <property type="project" value="UniProtKB-KW"/>
</dbReference>
<evidence type="ECO:0000313" key="15">
    <source>
        <dbReference type="EMBL" id="SQB36072.1"/>
    </source>
</evidence>
<organism evidence="13 18">
    <name type="scientific">Clostridium cochlearium</name>
    <dbReference type="NCBI Taxonomy" id="1494"/>
    <lineage>
        <taxon>Bacteria</taxon>
        <taxon>Bacillati</taxon>
        <taxon>Bacillota</taxon>
        <taxon>Clostridia</taxon>
        <taxon>Eubacteriales</taxon>
        <taxon>Clostridiaceae</taxon>
        <taxon>Clostridium</taxon>
    </lineage>
</organism>
<dbReference type="InterPro" id="IPR001789">
    <property type="entry name" value="Sig_transdc_resp-reg_receiver"/>
</dbReference>
<evidence type="ECO:0000256" key="8">
    <source>
        <dbReference type="ARBA" id="ARBA00023163"/>
    </source>
</evidence>
<evidence type="ECO:0000256" key="11">
    <source>
        <dbReference type="PROSITE-ProRule" id="PRU00169"/>
    </source>
</evidence>
<dbReference type="SMART" id="SM00448">
    <property type="entry name" value="REC"/>
    <property type="match status" value="1"/>
</dbReference>
<gene>
    <name evidence="15" type="primary">citT</name>
    <name evidence="13" type="ORF">HMJ28_11645</name>
    <name evidence="15" type="ORF">NCTC13028_02297</name>
    <name evidence="14" type="ORF">SAMN05216497_101219</name>
</gene>
<dbReference type="Gene3D" id="3.40.50.2300">
    <property type="match status" value="1"/>
</dbReference>
<evidence type="ECO:0000313" key="16">
    <source>
        <dbReference type="Proteomes" id="UP000198811"/>
    </source>
</evidence>
<comment type="function">
    <text evidence="9">May play the central regulatory role in sporulation. It may be an element of the effector pathway responsible for the activation of sporulation genes in response to nutritional stress. Spo0A may act in concert with spo0H (a sigma factor) to control the expression of some genes that are critical to the sporulation process.</text>
</comment>
<reference evidence="14 16" key="1">
    <citation type="submission" date="2016-10" db="EMBL/GenBank/DDBJ databases">
        <authorList>
            <person name="Varghese N."/>
            <person name="Submissions S."/>
        </authorList>
    </citation>
    <scope>NUCLEOTIDE SEQUENCE [LARGE SCALE GENOMIC DNA]</scope>
    <source>
        <strain evidence="14 16">NLAE-zl-C224</strain>
    </source>
</reference>
<evidence type="ECO:0000256" key="9">
    <source>
        <dbReference type="ARBA" id="ARBA00024867"/>
    </source>
</evidence>
<dbReference type="EMBL" id="UAWC01000026">
    <property type="protein sequence ID" value="SQB36072.1"/>
    <property type="molecule type" value="Genomic_DNA"/>
</dbReference>
<evidence type="ECO:0000256" key="3">
    <source>
        <dbReference type="ARBA" id="ARBA00022553"/>
    </source>
</evidence>
<dbReference type="Pfam" id="PF00072">
    <property type="entry name" value="Response_reg"/>
    <property type="match status" value="1"/>
</dbReference>
<dbReference type="PROSITE" id="PS50110">
    <property type="entry name" value="RESPONSE_REGULATORY"/>
    <property type="match status" value="1"/>
</dbReference>
<accession>A0A1G9F7T6</accession>